<feature type="region of interest" description="Disordered" evidence="1">
    <location>
        <begin position="87"/>
        <end position="171"/>
    </location>
</feature>
<feature type="region of interest" description="Disordered" evidence="1">
    <location>
        <begin position="186"/>
        <end position="214"/>
    </location>
</feature>
<gene>
    <name evidence="2" type="ORF">PVIIG_06153</name>
</gene>
<feature type="compositionally biased region" description="Polar residues" evidence="1">
    <location>
        <begin position="455"/>
        <end position="465"/>
    </location>
</feature>
<feature type="compositionally biased region" description="Basic and acidic residues" evidence="1">
    <location>
        <begin position="409"/>
        <end position="419"/>
    </location>
</feature>
<evidence type="ECO:0000313" key="2">
    <source>
        <dbReference type="EMBL" id="KMZ82450.1"/>
    </source>
</evidence>
<evidence type="ECO:0008006" key="4">
    <source>
        <dbReference type="Google" id="ProtNLM"/>
    </source>
</evidence>
<feature type="region of interest" description="Disordered" evidence="1">
    <location>
        <begin position="249"/>
        <end position="311"/>
    </location>
</feature>
<dbReference type="EMBL" id="KQ234187">
    <property type="protein sequence ID" value="KMZ82450.1"/>
    <property type="molecule type" value="Genomic_DNA"/>
</dbReference>
<dbReference type="AlphaFoldDB" id="A0A0J9SHG9"/>
<name>A0A0J9SHG9_PLAVI</name>
<reference evidence="2 3" key="1">
    <citation type="submission" date="2011-08" db="EMBL/GenBank/DDBJ databases">
        <title>The Genome Sequence of Plasmodium vivax India VII.</title>
        <authorList>
            <consortium name="The Broad Institute Genome Sequencing Platform"/>
            <consortium name="The Broad Institute Genome Sequencing Center for Infectious Disease"/>
            <person name="Neafsey D."/>
            <person name="Carlton J."/>
            <person name="Barnwell J."/>
            <person name="Collins W."/>
            <person name="Escalante A."/>
            <person name="Mullikin J."/>
            <person name="Saul A."/>
            <person name="Guigo R."/>
            <person name="Camara F."/>
            <person name="Young S.K."/>
            <person name="Zeng Q."/>
            <person name="Gargeya S."/>
            <person name="Fitzgerald M."/>
            <person name="Haas B."/>
            <person name="Abouelleil A."/>
            <person name="Alvarado L."/>
            <person name="Arachchi H.M."/>
            <person name="Berlin A."/>
            <person name="Brown A."/>
            <person name="Chapman S.B."/>
            <person name="Chen Z."/>
            <person name="Dunbar C."/>
            <person name="Freedman E."/>
            <person name="Gearin G."/>
            <person name="Gellesch M."/>
            <person name="Goldberg J."/>
            <person name="Griggs A."/>
            <person name="Gujja S."/>
            <person name="Heiman D."/>
            <person name="Howarth C."/>
            <person name="Larson L."/>
            <person name="Lui A."/>
            <person name="MacDonald P.J.P."/>
            <person name="Montmayeur A."/>
            <person name="Murphy C."/>
            <person name="Neiman D."/>
            <person name="Pearson M."/>
            <person name="Priest M."/>
            <person name="Roberts A."/>
            <person name="Saif S."/>
            <person name="Shea T."/>
            <person name="Shenoy N."/>
            <person name="Sisk P."/>
            <person name="Stolte C."/>
            <person name="Sykes S."/>
            <person name="Wortman J."/>
            <person name="Nusbaum C."/>
            <person name="Birren B."/>
        </authorList>
    </citation>
    <scope>NUCLEOTIDE SEQUENCE [LARGE SCALE GENOMIC DNA]</scope>
    <source>
        <strain evidence="2 3">India VII</strain>
    </source>
</reference>
<evidence type="ECO:0000313" key="3">
    <source>
        <dbReference type="Proteomes" id="UP000053562"/>
    </source>
</evidence>
<evidence type="ECO:0000256" key="1">
    <source>
        <dbReference type="SAM" id="MobiDB-lite"/>
    </source>
</evidence>
<feature type="compositionally biased region" description="Polar residues" evidence="1">
    <location>
        <begin position="87"/>
        <end position="106"/>
    </location>
</feature>
<feature type="compositionally biased region" description="Polar residues" evidence="1">
    <location>
        <begin position="438"/>
        <end position="447"/>
    </location>
</feature>
<feature type="compositionally biased region" description="Polar residues" evidence="1">
    <location>
        <begin position="162"/>
        <end position="171"/>
    </location>
</feature>
<feature type="compositionally biased region" description="Polar residues" evidence="1">
    <location>
        <begin position="195"/>
        <end position="211"/>
    </location>
</feature>
<organism evidence="2 3">
    <name type="scientific">Plasmodium vivax India VII</name>
    <dbReference type="NCBI Taxonomy" id="1077284"/>
    <lineage>
        <taxon>Eukaryota</taxon>
        <taxon>Sar</taxon>
        <taxon>Alveolata</taxon>
        <taxon>Apicomplexa</taxon>
        <taxon>Aconoidasida</taxon>
        <taxon>Haemosporida</taxon>
        <taxon>Plasmodiidae</taxon>
        <taxon>Plasmodium</taxon>
        <taxon>Plasmodium (Plasmodium)</taxon>
    </lineage>
</organism>
<accession>A0A0J9SHG9</accession>
<dbReference type="Proteomes" id="UP000053562">
    <property type="component" value="Unassembled WGS sequence"/>
</dbReference>
<sequence length="465" mass="49813">MSWFSGKSNIFSTYQRYYDGPCINKYITFKRDIEQAIDNLDKKGKLKKYITEKDNELKDCYRNGHIKVPLIEDDNIKKFMKRCSTNGRCNNPSRQAQRTASSNPKTKGSCKGPNDCKEPAAPTEAKPQTKPTAAVLASKATTSSRQNSDDQGKNHAAVPGSRTGSLNLQSQTGIGHSVSSVVADNTAPEQRDNTHSGVSGQTETQTQSASASALKKENILDPHPRNASSQSISDGGSLSISTTPLIVLETNNHQGGPHGNKDLSGESLGEHATGVESVEGKSTSDKDCAKTSCPENLTGGTPGRGENVDGHSQQIVANSVVTDRISVFSGDSVSVDLKTANYDKVLPVHLPAGDRDANPLTPGCENSHGVNCQSKVSGVKPTEENPESDDAVANPPSEVTQKQQAGSEVDEKSKQREQQESNQNAELGEKNQLHIRPPQNQGESSPHLQGLIISHESNSAESKYS</sequence>
<feature type="compositionally biased region" description="Basic and acidic residues" evidence="1">
    <location>
        <begin position="278"/>
        <end position="289"/>
    </location>
</feature>
<feature type="compositionally biased region" description="Polar residues" evidence="1">
    <location>
        <begin position="397"/>
        <end position="406"/>
    </location>
</feature>
<protein>
    <recommendedName>
        <fullName evidence="4">VIR protein</fullName>
    </recommendedName>
</protein>
<feature type="region of interest" description="Disordered" evidence="1">
    <location>
        <begin position="357"/>
        <end position="465"/>
    </location>
</feature>
<proteinExistence type="predicted"/>